<protein>
    <submittedName>
        <fullName evidence="5">TolC family protein</fullName>
    </submittedName>
</protein>
<dbReference type="EMBL" id="JBHSOG010000098">
    <property type="protein sequence ID" value="MFC5771645.1"/>
    <property type="molecule type" value="Genomic_DNA"/>
</dbReference>
<accession>A0ABW1AWK2</accession>
<dbReference type="PANTHER" id="PTHR30203">
    <property type="entry name" value="OUTER MEMBRANE CATION EFFLUX PROTEIN"/>
    <property type="match status" value="1"/>
</dbReference>
<feature type="compositionally biased region" description="Basic and acidic residues" evidence="3">
    <location>
        <begin position="135"/>
        <end position="146"/>
    </location>
</feature>
<dbReference type="PROSITE" id="PS51257">
    <property type="entry name" value="PROKAR_LIPOPROTEIN"/>
    <property type="match status" value="1"/>
</dbReference>
<evidence type="ECO:0000256" key="2">
    <source>
        <dbReference type="SAM" id="Coils"/>
    </source>
</evidence>
<dbReference type="SUPFAM" id="SSF56954">
    <property type="entry name" value="Outer membrane efflux proteins (OEP)"/>
    <property type="match status" value="1"/>
</dbReference>
<evidence type="ECO:0000256" key="3">
    <source>
        <dbReference type="SAM" id="MobiDB-lite"/>
    </source>
</evidence>
<evidence type="ECO:0000256" key="1">
    <source>
        <dbReference type="ARBA" id="ARBA00007613"/>
    </source>
</evidence>
<feature type="coiled-coil region" evidence="2">
    <location>
        <begin position="89"/>
        <end position="116"/>
    </location>
</feature>
<keyword evidence="2" id="KW-0175">Coiled coil</keyword>
<feature type="chain" id="PRO_5047421916" evidence="4">
    <location>
        <begin position="24"/>
        <end position="502"/>
    </location>
</feature>
<evidence type="ECO:0000313" key="5">
    <source>
        <dbReference type="EMBL" id="MFC5771645.1"/>
    </source>
</evidence>
<proteinExistence type="inferred from homology"/>
<name>A0ABW1AWK2_9RHOO</name>
<dbReference type="Pfam" id="PF02321">
    <property type="entry name" value="OEP"/>
    <property type="match status" value="2"/>
</dbReference>
<keyword evidence="6" id="KW-1185">Reference proteome</keyword>
<dbReference type="InterPro" id="IPR003423">
    <property type="entry name" value="OMP_efflux"/>
</dbReference>
<dbReference type="Gene3D" id="2.20.200.10">
    <property type="entry name" value="Outer membrane efflux proteins (OEP)"/>
    <property type="match status" value="1"/>
</dbReference>
<feature type="signal peptide" evidence="4">
    <location>
        <begin position="1"/>
        <end position="23"/>
    </location>
</feature>
<comment type="similarity">
    <text evidence="1">Belongs to the outer membrane factor (OMF) (TC 1.B.17) family.</text>
</comment>
<feature type="region of interest" description="Disordered" evidence="3">
    <location>
        <begin position="45"/>
        <end position="83"/>
    </location>
</feature>
<evidence type="ECO:0000313" key="6">
    <source>
        <dbReference type="Proteomes" id="UP001595974"/>
    </source>
</evidence>
<reference evidence="6" key="1">
    <citation type="journal article" date="2019" name="Int. J. Syst. Evol. Microbiol.">
        <title>The Global Catalogue of Microorganisms (GCM) 10K type strain sequencing project: providing services to taxonomists for standard genome sequencing and annotation.</title>
        <authorList>
            <consortium name="The Broad Institute Genomics Platform"/>
            <consortium name="The Broad Institute Genome Sequencing Center for Infectious Disease"/>
            <person name="Wu L."/>
            <person name="Ma J."/>
        </authorList>
    </citation>
    <scope>NUCLEOTIDE SEQUENCE [LARGE SCALE GENOMIC DNA]</scope>
    <source>
        <strain evidence="6">SHR3</strain>
    </source>
</reference>
<evidence type="ECO:0000256" key="4">
    <source>
        <dbReference type="SAM" id="SignalP"/>
    </source>
</evidence>
<keyword evidence="4" id="KW-0732">Signal</keyword>
<organism evidence="5 6">
    <name type="scientific">Thauera sinica</name>
    <dbReference type="NCBI Taxonomy" id="2665146"/>
    <lineage>
        <taxon>Bacteria</taxon>
        <taxon>Pseudomonadati</taxon>
        <taxon>Pseudomonadota</taxon>
        <taxon>Betaproteobacteria</taxon>
        <taxon>Rhodocyclales</taxon>
        <taxon>Zoogloeaceae</taxon>
        <taxon>Thauera</taxon>
    </lineage>
</organism>
<feature type="region of interest" description="Disordered" evidence="3">
    <location>
        <begin position="125"/>
        <end position="146"/>
    </location>
</feature>
<dbReference type="RefSeq" id="WP_096452792.1">
    <property type="nucleotide sequence ID" value="NZ_JBHSOG010000098.1"/>
</dbReference>
<dbReference type="Proteomes" id="UP001595974">
    <property type="component" value="Unassembled WGS sequence"/>
</dbReference>
<sequence>MTPAKKNLAAALLCVLLAGCATRTPFERPADGLPPHWARGEKTGVRANVPQPGLPSPLAGEGPGDRGLSHLDDTAADPAPPAFLQDPRLRALLAEVEAANRELAATALKVRKAQLQAGLAGNARWPQPAASVSGERSRALRHGGDTTRSHAATLSLAYEVDLWNRLGTQHDMARWEAQASAEDRRNVRIGLQATAASLYFRLGLLSERIRYNAASLDDARRTLELVRAQYAEGAASALELAEARQSVGQQQVLAAQLAQQRVQARNALAVLADGRDLSAYEPQELPVHEVQPAPAGLPVALLARRPDLRASELRLRRTLAAVDAARASFYPTLTLTASGGGSSTALRDVLANPVGTLAAGLALPFINLERARLSTAVARAEFDEAALGFQQALLTAFTEVDDALSAGVQLKQEHESLAAIREDARIAERLYALRYREGAVALRDWLAAQDKRRQAEVAVAENRYDLYANAITVRKALGLPVTPRHVHALALSPEPAGTQRNE</sequence>
<dbReference type="InterPro" id="IPR010131">
    <property type="entry name" value="MdtP/NodT-like"/>
</dbReference>
<gene>
    <name evidence="5" type="ORF">ACFPTN_19890</name>
</gene>
<comment type="caution">
    <text evidence="5">The sequence shown here is derived from an EMBL/GenBank/DDBJ whole genome shotgun (WGS) entry which is preliminary data.</text>
</comment>
<feature type="compositionally biased region" description="Basic and acidic residues" evidence="3">
    <location>
        <begin position="63"/>
        <end position="73"/>
    </location>
</feature>
<dbReference type="Gene3D" id="1.20.1600.10">
    <property type="entry name" value="Outer membrane efflux proteins (OEP)"/>
    <property type="match status" value="1"/>
</dbReference>
<dbReference type="PANTHER" id="PTHR30203:SF32">
    <property type="entry name" value="CATION EFFLUX SYSTEM PROTEIN CUSC"/>
    <property type="match status" value="1"/>
</dbReference>